<keyword evidence="3" id="KW-1185">Reference proteome</keyword>
<keyword evidence="1" id="KW-0812">Transmembrane</keyword>
<dbReference type="Gene3D" id="1.10.1760.20">
    <property type="match status" value="1"/>
</dbReference>
<evidence type="ECO:0000256" key="1">
    <source>
        <dbReference type="SAM" id="Phobius"/>
    </source>
</evidence>
<proteinExistence type="predicted"/>
<accession>A0A939BNP5</accession>
<dbReference type="Proteomes" id="UP000717624">
    <property type="component" value="Unassembled WGS sequence"/>
</dbReference>
<organism evidence="2 3">
    <name type="scientific">Brevibacillus fulvus</name>
    <dbReference type="NCBI Taxonomy" id="1125967"/>
    <lineage>
        <taxon>Bacteria</taxon>
        <taxon>Bacillati</taxon>
        <taxon>Bacillota</taxon>
        <taxon>Bacilli</taxon>
        <taxon>Bacillales</taxon>
        <taxon>Paenibacillaceae</taxon>
        <taxon>Brevibacillus</taxon>
    </lineage>
</organism>
<comment type="caution">
    <text evidence="2">The sequence shown here is derived from an EMBL/GenBank/DDBJ whole genome shotgun (WGS) entry which is preliminary data.</text>
</comment>
<gene>
    <name evidence="2" type="ORF">JOD01_001008</name>
</gene>
<sequence length="189" mass="20376">MAGSNHRLLVMMEISMMAALAYVLSLVKVFEMPQGGSVTLVMVPIALIAFRRGILAGVVTGLIVGELNHLIGGYAVHPVQLLLDYPLAFACLGLAGMFGLHNRKNNAARISTIWSGLLVAAAGRLVCHFLSGVIWFGDYAPAGMPVALYSFVYNITYLLPEMIIAGVVMTLILANAPQLFFLTKQRKIV</sequence>
<feature type="transmembrane region" description="Helical" evidence="1">
    <location>
        <begin position="6"/>
        <end position="27"/>
    </location>
</feature>
<dbReference type="EMBL" id="JAFBEB010000002">
    <property type="protein sequence ID" value="MBM7589410.1"/>
    <property type="molecule type" value="Genomic_DNA"/>
</dbReference>
<dbReference type="GO" id="GO:0005886">
    <property type="term" value="C:plasma membrane"/>
    <property type="evidence" value="ECO:0007669"/>
    <property type="project" value="InterPro"/>
</dbReference>
<reference evidence="2" key="1">
    <citation type="submission" date="2021-01" db="EMBL/GenBank/DDBJ databases">
        <title>Genomic Encyclopedia of Type Strains, Phase IV (KMG-IV): sequencing the most valuable type-strain genomes for metagenomic binning, comparative biology and taxonomic classification.</title>
        <authorList>
            <person name="Goeker M."/>
        </authorList>
    </citation>
    <scope>NUCLEOTIDE SEQUENCE</scope>
    <source>
        <strain evidence="2">DSM 25523</strain>
    </source>
</reference>
<feature type="transmembrane region" description="Helical" evidence="1">
    <location>
        <begin position="113"/>
        <end position="137"/>
    </location>
</feature>
<evidence type="ECO:0000313" key="2">
    <source>
        <dbReference type="EMBL" id="MBM7589410.1"/>
    </source>
</evidence>
<dbReference type="AlphaFoldDB" id="A0A939BNP5"/>
<feature type="transmembrane region" description="Helical" evidence="1">
    <location>
        <begin position="39"/>
        <end position="63"/>
    </location>
</feature>
<name>A0A939BNP5_9BACL</name>
<dbReference type="RefSeq" id="WP_204517129.1">
    <property type="nucleotide sequence ID" value="NZ_BAABIN010000015.1"/>
</dbReference>
<dbReference type="Pfam" id="PF09515">
    <property type="entry name" value="Thia_YuaJ"/>
    <property type="match status" value="1"/>
</dbReference>
<dbReference type="NCBIfam" id="TIGR02357">
    <property type="entry name" value="ECF_ThiT_YuaJ"/>
    <property type="match status" value="1"/>
</dbReference>
<dbReference type="GO" id="GO:0015234">
    <property type="term" value="F:thiamine transmembrane transporter activity"/>
    <property type="evidence" value="ECO:0007669"/>
    <property type="project" value="InterPro"/>
</dbReference>
<dbReference type="InterPro" id="IPR012651">
    <property type="entry name" value="Thia_Transptr_ThiT"/>
</dbReference>
<keyword evidence="1" id="KW-0472">Membrane</keyword>
<keyword evidence="1" id="KW-1133">Transmembrane helix</keyword>
<protein>
    <submittedName>
        <fullName evidence="2">Thiamine transporter</fullName>
    </submittedName>
</protein>
<evidence type="ECO:0000313" key="3">
    <source>
        <dbReference type="Proteomes" id="UP000717624"/>
    </source>
</evidence>
<feature type="transmembrane region" description="Helical" evidence="1">
    <location>
        <begin position="157"/>
        <end position="182"/>
    </location>
</feature>
<feature type="transmembrane region" description="Helical" evidence="1">
    <location>
        <begin position="83"/>
        <end position="101"/>
    </location>
</feature>